<dbReference type="AlphaFoldDB" id="Q130D0"/>
<dbReference type="InterPro" id="IPR036640">
    <property type="entry name" value="ABC1_TM_sf"/>
</dbReference>
<evidence type="ECO:0000259" key="13">
    <source>
        <dbReference type="PROSITE" id="PS50929"/>
    </source>
</evidence>
<accession>Q130D0</accession>
<dbReference type="Pfam" id="PF00664">
    <property type="entry name" value="ABC_membrane"/>
    <property type="match status" value="1"/>
</dbReference>
<dbReference type="NCBIfam" id="TIGR02204">
    <property type="entry name" value="MsbA_rel"/>
    <property type="match status" value="1"/>
</dbReference>
<feature type="domain" description="ABC transmembrane type-1" evidence="13">
    <location>
        <begin position="81"/>
        <end position="363"/>
    </location>
</feature>
<evidence type="ECO:0000313" key="14">
    <source>
        <dbReference type="EMBL" id="ABE41559.1"/>
    </source>
</evidence>
<dbReference type="GO" id="GO:0015421">
    <property type="term" value="F:ABC-type oligopeptide transporter activity"/>
    <property type="evidence" value="ECO:0007669"/>
    <property type="project" value="TreeGrafter"/>
</dbReference>
<dbReference type="GO" id="GO:0005524">
    <property type="term" value="F:ATP binding"/>
    <property type="evidence" value="ECO:0007669"/>
    <property type="project" value="UniProtKB-KW"/>
</dbReference>
<evidence type="ECO:0000256" key="5">
    <source>
        <dbReference type="ARBA" id="ARBA00022741"/>
    </source>
</evidence>
<evidence type="ECO:0000256" key="11">
    <source>
        <dbReference type="SAM" id="Phobius"/>
    </source>
</evidence>
<keyword evidence="3" id="KW-0813">Transport</keyword>
<comment type="function">
    <text evidence="10">Part of an ABC transporter complex. Transmembrane domains (TMD) form a pore in the inner membrane and the ATP-binding domain (NBD) is responsible for energy generation.</text>
</comment>
<feature type="transmembrane region" description="Helical" evidence="11">
    <location>
        <begin position="198"/>
        <end position="216"/>
    </location>
</feature>
<keyword evidence="7 11" id="KW-1133">Transmembrane helix</keyword>
<dbReference type="InterPro" id="IPR027417">
    <property type="entry name" value="P-loop_NTPase"/>
</dbReference>
<keyword evidence="3" id="KW-0762">Sugar transport</keyword>
<dbReference type="EMBL" id="CP000283">
    <property type="protein sequence ID" value="ABE41559.1"/>
    <property type="molecule type" value="Genomic_DNA"/>
</dbReference>
<dbReference type="GO" id="GO:0005886">
    <property type="term" value="C:plasma membrane"/>
    <property type="evidence" value="ECO:0007669"/>
    <property type="project" value="UniProtKB-SubCell"/>
</dbReference>
<dbReference type="PANTHER" id="PTHR43394:SF1">
    <property type="entry name" value="ATP-BINDING CASSETTE SUB-FAMILY B MEMBER 10, MITOCHONDRIAL"/>
    <property type="match status" value="1"/>
</dbReference>
<keyword evidence="6 14" id="KW-0067">ATP-binding</keyword>
<feature type="transmembrane region" description="Helical" evidence="11">
    <location>
        <begin position="222"/>
        <end position="242"/>
    </location>
</feature>
<dbReference type="STRING" id="316057.RPD_4342"/>
<reference evidence="14 15" key="1">
    <citation type="submission" date="2006-03" db="EMBL/GenBank/DDBJ databases">
        <title>Complete sequence of Rhodopseudomonas palustris BisB5.</title>
        <authorList>
            <consortium name="US DOE Joint Genome Institute"/>
            <person name="Copeland A."/>
            <person name="Lucas S."/>
            <person name="Lapidus A."/>
            <person name="Barry K."/>
            <person name="Detter J.C."/>
            <person name="Glavina del Rio T."/>
            <person name="Hammon N."/>
            <person name="Israni S."/>
            <person name="Dalin E."/>
            <person name="Tice H."/>
            <person name="Pitluck S."/>
            <person name="Chain P."/>
            <person name="Malfatti S."/>
            <person name="Shin M."/>
            <person name="Vergez L."/>
            <person name="Schmutz J."/>
            <person name="Larimer F."/>
            <person name="Land M."/>
            <person name="Hauser L."/>
            <person name="Pelletier D.A."/>
            <person name="Kyrpides N."/>
            <person name="Lykidis A."/>
            <person name="Oda Y."/>
            <person name="Harwood C.S."/>
            <person name="Richardson P."/>
        </authorList>
    </citation>
    <scope>NUCLEOTIDE SEQUENCE [LARGE SCALE GENOMIC DNA]</scope>
    <source>
        <strain evidence="14 15">BisB5</strain>
    </source>
</reference>
<dbReference type="PANTHER" id="PTHR43394">
    <property type="entry name" value="ATP-DEPENDENT PERMEASE MDL1, MITOCHONDRIAL"/>
    <property type="match status" value="1"/>
</dbReference>
<dbReference type="PROSITE" id="PS50929">
    <property type="entry name" value="ABC_TM1F"/>
    <property type="match status" value="1"/>
</dbReference>
<feature type="transmembrane region" description="Helical" evidence="11">
    <location>
        <begin position="120"/>
        <end position="141"/>
    </location>
</feature>
<evidence type="ECO:0000256" key="9">
    <source>
        <dbReference type="ARBA" id="ARBA00024722"/>
    </source>
</evidence>
<dbReference type="HOGENOM" id="CLU_000604_84_3_5"/>
<evidence type="ECO:0000256" key="2">
    <source>
        <dbReference type="ARBA" id="ARBA00005417"/>
    </source>
</evidence>
<dbReference type="InterPro" id="IPR003593">
    <property type="entry name" value="AAA+_ATPase"/>
</dbReference>
<evidence type="ECO:0000313" key="15">
    <source>
        <dbReference type="Proteomes" id="UP000001818"/>
    </source>
</evidence>
<evidence type="ECO:0000256" key="4">
    <source>
        <dbReference type="ARBA" id="ARBA00022692"/>
    </source>
</evidence>
<dbReference type="Gene3D" id="1.20.1560.10">
    <property type="entry name" value="ABC transporter type 1, transmembrane domain"/>
    <property type="match status" value="1"/>
</dbReference>
<dbReference type="InterPro" id="IPR003439">
    <property type="entry name" value="ABC_transporter-like_ATP-bd"/>
</dbReference>
<dbReference type="InterPro" id="IPR011527">
    <property type="entry name" value="ABC1_TM_dom"/>
</dbReference>
<dbReference type="KEGG" id="rpd:RPD_4342"/>
<evidence type="ECO:0000259" key="12">
    <source>
        <dbReference type="PROSITE" id="PS50893"/>
    </source>
</evidence>
<dbReference type="SMART" id="SM00382">
    <property type="entry name" value="AAA"/>
    <property type="match status" value="1"/>
</dbReference>
<keyword evidence="5" id="KW-0547">Nucleotide-binding</keyword>
<gene>
    <name evidence="14" type="ordered locus">RPD_4342</name>
</gene>
<comment type="function">
    <text evidence="9">Involved in beta-(1--&gt;2)glucan export. Transmembrane domains (TMD) form a pore in the inner membrane and the ATP-binding domain (NBD) is responsible for energy generation.</text>
</comment>
<feature type="transmembrane region" description="Helical" evidence="11">
    <location>
        <begin position="80"/>
        <end position="100"/>
    </location>
</feature>
<keyword evidence="4 11" id="KW-0812">Transmembrane</keyword>
<evidence type="ECO:0000256" key="8">
    <source>
        <dbReference type="ARBA" id="ARBA00023136"/>
    </source>
</evidence>
<dbReference type="PROSITE" id="PS50893">
    <property type="entry name" value="ABC_TRANSPORTER_2"/>
    <property type="match status" value="1"/>
</dbReference>
<feature type="domain" description="ABC transporter" evidence="12">
    <location>
        <begin position="398"/>
        <end position="634"/>
    </location>
</feature>
<dbReference type="SUPFAM" id="SSF90123">
    <property type="entry name" value="ABC transporter transmembrane region"/>
    <property type="match status" value="1"/>
</dbReference>
<comment type="subcellular location">
    <subcellularLocation>
        <location evidence="1">Cell membrane</location>
        <topology evidence="1">Multi-pass membrane protein</topology>
    </subcellularLocation>
</comment>
<dbReference type="InterPro" id="IPR017871">
    <property type="entry name" value="ABC_transporter-like_CS"/>
</dbReference>
<dbReference type="InterPro" id="IPR039421">
    <property type="entry name" value="Type_1_exporter"/>
</dbReference>
<feature type="transmembrane region" description="Helical" evidence="11">
    <location>
        <begin position="302"/>
        <end position="323"/>
    </location>
</feature>
<dbReference type="BioCyc" id="RPAL316057:RPD_RS21845-MONOMER"/>
<dbReference type="eggNOG" id="COG1132">
    <property type="taxonomic scope" value="Bacteria"/>
</dbReference>
<protein>
    <submittedName>
        <fullName evidence="14">ABC transporter, ATP-binding/permease protein</fullName>
    </submittedName>
</protein>
<dbReference type="CDD" id="cd18575">
    <property type="entry name" value="ABC_6TM_bac_exporter_ABCB8_10_like"/>
    <property type="match status" value="1"/>
</dbReference>
<evidence type="ECO:0000256" key="10">
    <source>
        <dbReference type="ARBA" id="ARBA00024725"/>
    </source>
</evidence>
<evidence type="ECO:0000256" key="3">
    <source>
        <dbReference type="ARBA" id="ARBA00022597"/>
    </source>
</evidence>
<evidence type="ECO:0000256" key="1">
    <source>
        <dbReference type="ARBA" id="ARBA00004651"/>
    </source>
</evidence>
<dbReference type="SUPFAM" id="SSF52540">
    <property type="entry name" value="P-loop containing nucleoside triphosphate hydrolases"/>
    <property type="match status" value="1"/>
</dbReference>
<dbReference type="PROSITE" id="PS00211">
    <property type="entry name" value="ABC_TRANSPORTER_1"/>
    <property type="match status" value="1"/>
</dbReference>
<comment type="similarity">
    <text evidence="2">Belongs to the ABC transporter superfamily.</text>
</comment>
<organism evidence="14 15">
    <name type="scientific">Rhodopseudomonas palustris (strain BisB5)</name>
    <dbReference type="NCBI Taxonomy" id="316057"/>
    <lineage>
        <taxon>Bacteria</taxon>
        <taxon>Pseudomonadati</taxon>
        <taxon>Pseudomonadota</taxon>
        <taxon>Alphaproteobacteria</taxon>
        <taxon>Hyphomicrobiales</taxon>
        <taxon>Nitrobacteraceae</taxon>
        <taxon>Rhodopseudomonas</taxon>
    </lineage>
</organism>
<name>Q130D0_RHOPS</name>
<dbReference type="Pfam" id="PF00005">
    <property type="entry name" value="ABC_tran"/>
    <property type="match status" value="1"/>
</dbReference>
<dbReference type="FunFam" id="3.40.50.300:FF:000218">
    <property type="entry name" value="Multidrug ABC transporter ATP-binding protein"/>
    <property type="match status" value="1"/>
</dbReference>
<dbReference type="Proteomes" id="UP000001818">
    <property type="component" value="Chromosome"/>
</dbReference>
<keyword evidence="8 11" id="KW-0472">Membrane</keyword>
<dbReference type="GO" id="GO:0016887">
    <property type="term" value="F:ATP hydrolysis activity"/>
    <property type="evidence" value="ECO:0007669"/>
    <property type="project" value="InterPro"/>
</dbReference>
<proteinExistence type="inferred from homology"/>
<dbReference type="InterPro" id="IPR011918">
    <property type="entry name" value="ABC_MsbA_ATP-bd"/>
</dbReference>
<evidence type="ECO:0000256" key="6">
    <source>
        <dbReference type="ARBA" id="ARBA00022840"/>
    </source>
</evidence>
<sequence>MTTASKRQTSGSKALEPKASAIGLSLDAIAATENVGPRTGTLRADADVSQVEEVEAVAKRSRLRPLLALAPYVDHYRGRALMALIALIVAAMTTLMVPLAVRRLIDFGFSGEGIELINSYFSVMLAVVGVLAVASAARYYLVMTIGERIVADLRRDVFKHLTALSPSFFDSARSGELISRLTADTTQIKSAVGASVSIALRNMLLFAGAITMMVISSPRLSGIVLAAIPLIVIPLVAFGRWVRRLSRNAQDTLANASAFASELVGAMRTVQAYTNERLANARFGAEVEQSYEAARSSTQARAILTAIIIFIVFASVVAILWVGSHDVASGTITPGRLGQFILYAAFAASSLGQLSEVWGEVSAASGAAERLFEILRVKPAIAAPAKPRALPVPVRGDVTFDNVSFAYPTRPDYLAVNGLSLSIKAGEKVAIVGPSGAGKSTLFHLLLRFYDPAAGTILLDGVPIASADPQAVRERIALVPQDSVVFAATARDNIRFGRDDASDADVERAAQQAHATEFIDRLPGGFEAPLGERGVTLSGGQRQRIAIARAILRDAPLLLLDEATSSLDAESETLVQTALQGLMRDRTTLVIAHRLATVLSCDRILVMENGRIIDQGTHAQLVARGGLYARLAKLQFEAA</sequence>
<dbReference type="Gene3D" id="3.40.50.300">
    <property type="entry name" value="P-loop containing nucleotide triphosphate hydrolases"/>
    <property type="match status" value="1"/>
</dbReference>
<evidence type="ECO:0000256" key="7">
    <source>
        <dbReference type="ARBA" id="ARBA00022989"/>
    </source>
</evidence>